<dbReference type="InterPro" id="IPR001789">
    <property type="entry name" value="Sig_transdc_resp-reg_receiver"/>
</dbReference>
<keyword evidence="14 20" id="KW-1133">Transmembrane helix</keyword>
<dbReference type="Proteomes" id="UP000003835">
    <property type="component" value="Unassembled WGS sequence"/>
</dbReference>
<sequence length="1474" mass="166537">MNKTWNLSPLGRYFFNVLALTLIYIATAPIFSRQNIIPLIWIPAGISQAALLLLGRNLWLGVALAELSRAILMGIPGTVAIASCLGCTLQALWGVTLVQSWEMHPGLNRRRDVVKFLVGMVLLSSLISPTIRLLGEVVAGEWGAGDWLRWWLSNVMGLLVVTPVLLTQGDSMMHSGDQEDEQVSPDLTLSQGGFCTNITINSEKQVTKPAPTNPSLEQNQNSTLLWQVGVWLIGLGIVSGLVFGVFSIPASSSVIVTGDSLTVAEPIGVQFHQQLTTQLSELLNQPFFQVDLKYLLFPFILWSALQWGQRITTLGIGVVASIAFWQQAERFESFNRVIVSQDVFIAIFAITALIVAAIVSDRATAYQELCDRDTQSRHIVAHLDQQFQERTAALKAANRQLLAEVVEQKQMEKALRKNDQRLSLLVQQTPLAVIEWNTDGHIVDWNPAAESIFGYCRDEALGHPSTLIVPPAAQAQIKQIKAKLWYDKQVARSCNQNITKDGRTIICEWYNTPLIDSQGNLLGIASMALDITQRQETQTALRESEERFALAIQANDSGLFDINFKTNTYYYSPQFLHLIGYPEDRDTPSFDELMARVHPEDQSMVKISIDQLFISELSQWKLEFRMVHSNGSTPWFLSRGLVLRDENGKVTRIVGTHTDISDRKQAEAALLEREEQFRQLAENIREVFFLTTPDLSRMFYLSPAYEEVWGRSRESLYDQPMTWLDNIHPYDRDRVAEALGKQLQGEQDFEQEYRILRPDGSERWVWVRTFRVFDDKGKMTRIAGIAEDITERKHSEAELRRQTLQRQLFAEITLKIRQSLQLDAILQTTVTEVRRILQVDRVVIYQLNDDGTGVIMTEAVVPGWTPIQGQEIYDPCFREGYLEQYRQGRIRAIEDLYQADLEPCHIELLQPFGVRANLVVPILQRENLWGLLIAHQCSGPRQWEMFEIELLSQLADQVGIALAQSQLLEEQTRISQQLAEKNLHLEQARQEAETANHAKSEFLANMSHELRTPLNGILGYVQVLKREPHPTAKQQQGLSIIQQCGEHLLTLLNDILDLSKIEARKMDLCLSEFQFPHFLEGIIEMVRIRADEKAIAFHYQPLSPLPKIVRGDEKRLRQVLINLLGNAIKFTDQGSITFKVGYTSAQAPATEASNTMRFQIEDTGIGIAAEQLNDIFLPFHQIGDRNRQVEGTGLGLAISQRLVQLLGGELHVESNVGQGSTFYVDLELPAVSPDQAIDVVEDRIISGFRGYPRKILIADDQWQNRSILVNLLLPLGFEVLEAINGEDCLQQAQQEHPDAILMDLIMPKLDGLEATRRIREIPSLRDTIVLAISASVFGEKQQQSLAAGCDDFIGQPIQAKTLFATLQKHLDLEWIYESDDAPSSAYPSEKLPDQNAEVSITASKIVAPPQKEMNVLYELAMMGDIKGISEQADKLEQLDSRWVLFAKKLRRLANGFQEKQILEFVKKYMNDRGD</sequence>
<dbReference type="Pfam" id="PF00072">
    <property type="entry name" value="Response_reg"/>
    <property type="match status" value="1"/>
</dbReference>
<feature type="coiled-coil region" evidence="19">
    <location>
        <begin position="975"/>
        <end position="1005"/>
    </location>
</feature>
<dbReference type="InterPro" id="IPR036890">
    <property type="entry name" value="HATPase_C_sf"/>
</dbReference>
<dbReference type="PROSITE" id="PS50109">
    <property type="entry name" value="HIS_KIN"/>
    <property type="match status" value="1"/>
</dbReference>
<dbReference type="Pfam" id="PF08448">
    <property type="entry name" value="PAS_4"/>
    <property type="match status" value="1"/>
</dbReference>
<comment type="catalytic activity">
    <reaction evidence="1">
        <text>ATP + protein L-histidine = ADP + protein N-phospho-L-histidine.</text>
        <dbReference type="EC" id="2.7.13.3"/>
    </reaction>
</comment>
<feature type="transmembrane region" description="Helical" evidence="20">
    <location>
        <begin position="39"/>
        <end position="59"/>
    </location>
</feature>
<evidence type="ECO:0000259" key="25">
    <source>
        <dbReference type="PROSITE" id="PS50113"/>
    </source>
</evidence>
<feature type="transmembrane region" description="Helical" evidence="20">
    <location>
        <begin position="337"/>
        <end position="359"/>
    </location>
</feature>
<dbReference type="InterPro" id="IPR036097">
    <property type="entry name" value="HisK_dim/P_sf"/>
</dbReference>
<evidence type="ECO:0000256" key="13">
    <source>
        <dbReference type="ARBA" id="ARBA00022840"/>
    </source>
</evidence>
<evidence type="ECO:0000256" key="2">
    <source>
        <dbReference type="ARBA" id="ARBA00004429"/>
    </source>
</evidence>
<feature type="domain" description="PAC" evidence="25">
    <location>
        <begin position="620"/>
        <end position="672"/>
    </location>
</feature>
<dbReference type="InterPro" id="IPR000700">
    <property type="entry name" value="PAS-assoc_C"/>
</dbReference>
<protein>
    <recommendedName>
        <fullName evidence="17">Circadian input-output histidine kinase CikA</fullName>
        <ecNumber evidence="4">2.7.13.3</ecNumber>
    </recommendedName>
</protein>
<keyword evidence="19" id="KW-0175">Coiled coil</keyword>
<evidence type="ECO:0000256" key="9">
    <source>
        <dbReference type="ARBA" id="ARBA00022692"/>
    </source>
</evidence>
<dbReference type="InterPro" id="IPR003594">
    <property type="entry name" value="HATPase_dom"/>
</dbReference>
<dbReference type="InterPro" id="IPR013656">
    <property type="entry name" value="PAS_4"/>
</dbReference>
<name>B4W1F0_9CYAN</name>
<keyword evidence="13" id="KW-0067">ATP-binding</keyword>
<keyword evidence="15" id="KW-0902">Two-component regulatory system</keyword>
<organism evidence="26 27">
    <name type="scientific">Coleofasciculus chthonoplastes PCC 7420</name>
    <dbReference type="NCBI Taxonomy" id="118168"/>
    <lineage>
        <taxon>Bacteria</taxon>
        <taxon>Bacillati</taxon>
        <taxon>Cyanobacteriota</taxon>
        <taxon>Cyanophyceae</taxon>
        <taxon>Coleofasciculales</taxon>
        <taxon>Coleofasciculaceae</taxon>
        <taxon>Coleofasciculus</taxon>
    </lineage>
</organism>
<dbReference type="CDD" id="cd00082">
    <property type="entry name" value="HisKA"/>
    <property type="match status" value="1"/>
</dbReference>
<dbReference type="FunFam" id="2.10.70.100:FF:000001">
    <property type="entry name" value="Sensory transduction histidine kinase"/>
    <property type="match status" value="1"/>
</dbReference>
<keyword evidence="8" id="KW-0808">Transferase</keyword>
<dbReference type="STRING" id="118168.MC7420_5151"/>
<reference evidence="26 27" key="1">
    <citation type="submission" date="2008-07" db="EMBL/GenBank/DDBJ databases">
        <authorList>
            <person name="Tandeau de Marsac N."/>
            <person name="Ferriera S."/>
            <person name="Johnson J."/>
            <person name="Kravitz S."/>
            <person name="Beeson K."/>
            <person name="Sutton G."/>
            <person name="Rogers Y.-H."/>
            <person name="Friedman R."/>
            <person name="Frazier M."/>
            <person name="Venter J.C."/>
        </authorList>
    </citation>
    <scope>NUCLEOTIDE SEQUENCE [LARGE SCALE GENOMIC DNA]</scope>
    <source>
        <strain evidence="26 27">PCC 7420</strain>
    </source>
</reference>
<feature type="domain" description="PAS" evidence="24">
    <location>
        <begin position="418"/>
        <end position="462"/>
    </location>
</feature>
<feature type="domain" description="PAS" evidence="24">
    <location>
        <begin position="544"/>
        <end position="616"/>
    </location>
</feature>
<keyword evidence="11" id="KW-0547">Nucleotide-binding</keyword>
<dbReference type="InterPro" id="IPR003018">
    <property type="entry name" value="GAF"/>
</dbReference>
<accession>B4W1F0</accession>
<keyword evidence="5" id="KW-1003">Cell membrane</keyword>
<dbReference type="SUPFAM" id="SSF55781">
    <property type="entry name" value="GAF domain-like"/>
    <property type="match status" value="1"/>
</dbReference>
<dbReference type="Pfam" id="PF00512">
    <property type="entry name" value="HisKA"/>
    <property type="match status" value="1"/>
</dbReference>
<dbReference type="PROSITE" id="PS50113">
    <property type="entry name" value="PAC"/>
    <property type="match status" value="3"/>
</dbReference>
<evidence type="ECO:0000256" key="12">
    <source>
        <dbReference type="ARBA" id="ARBA00022777"/>
    </source>
</evidence>
<dbReference type="SMART" id="SM00065">
    <property type="entry name" value="GAF"/>
    <property type="match status" value="1"/>
</dbReference>
<dbReference type="PRINTS" id="PR00344">
    <property type="entry name" value="BCTRLSENSOR"/>
</dbReference>
<evidence type="ECO:0000259" key="21">
    <source>
        <dbReference type="PROSITE" id="PS50046"/>
    </source>
</evidence>
<dbReference type="FunFam" id="3.30.565.10:FF:000010">
    <property type="entry name" value="Sensor histidine kinase RcsC"/>
    <property type="match status" value="1"/>
</dbReference>
<keyword evidence="27" id="KW-1185">Reference proteome</keyword>
<evidence type="ECO:0000256" key="18">
    <source>
        <dbReference type="PROSITE-ProRule" id="PRU00169"/>
    </source>
</evidence>
<dbReference type="SMART" id="SM00388">
    <property type="entry name" value="HisKA"/>
    <property type="match status" value="1"/>
</dbReference>
<dbReference type="SMART" id="SM00086">
    <property type="entry name" value="PAC"/>
    <property type="match status" value="3"/>
</dbReference>
<evidence type="ECO:0000256" key="4">
    <source>
        <dbReference type="ARBA" id="ARBA00012438"/>
    </source>
</evidence>
<dbReference type="InterPro" id="IPR004358">
    <property type="entry name" value="Sig_transdc_His_kin-like_C"/>
</dbReference>
<dbReference type="InterPro" id="IPR016132">
    <property type="entry name" value="Phyto_chromo_attachment"/>
</dbReference>
<dbReference type="PROSITE" id="PS50046">
    <property type="entry name" value="PHYTOCHROME_2"/>
    <property type="match status" value="1"/>
</dbReference>
<feature type="transmembrane region" description="Helical" evidence="20">
    <location>
        <begin position="71"/>
        <end position="95"/>
    </location>
</feature>
<feature type="domain" description="PAS" evidence="24">
    <location>
        <begin position="673"/>
        <end position="746"/>
    </location>
</feature>
<dbReference type="Pfam" id="PF05231">
    <property type="entry name" value="MASE1"/>
    <property type="match status" value="1"/>
</dbReference>
<dbReference type="Gene3D" id="1.10.287.130">
    <property type="match status" value="1"/>
</dbReference>
<dbReference type="InterPro" id="IPR003661">
    <property type="entry name" value="HisK_dim/P_dom"/>
</dbReference>
<keyword evidence="9 20" id="KW-0812">Transmembrane</keyword>
<evidence type="ECO:0000256" key="1">
    <source>
        <dbReference type="ARBA" id="ARBA00000085"/>
    </source>
</evidence>
<evidence type="ECO:0000256" key="5">
    <source>
        <dbReference type="ARBA" id="ARBA00022475"/>
    </source>
</evidence>
<dbReference type="EMBL" id="DS989868">
    <property type="protein sequence ID" value="EDX72007.1"/>
    <property type="molecule type" value="Genomic_DNA"/>
</dbReference>
<evidence type="ECO:0000256" key="14">
    <source>
        <dbReference type="ARBA" id="ARBA00022989"/>
    </source>
</evidence>
<keyword evidence="7 18" id="KW-0597">Phosphoprotein</keyword>
<dbReference type="PANTHER" id="PTHR43047:SF72">
    <property type="entry name" value="OSMOSENSING HISTIDINE PROTEIN KINASE SLN1"/>
    <property type="match status" value="1"/>
</dbReference>
<dbReference type="CDD" id="cd16922">
    <property type="entry name" value="HATPase_EvgS-ArcB-TorS-like"/>
    <property type="match status" value="1"/>
</dbReference>
<feature type="transmembrane region" description="Helical" evidence="20">
    <location>
        <begin position="13"/>
        <end position="32"/>
    </location>
</feature>
<feature type="transmembrane region" description="Helical" evidence="20">
    <location>
        <begin position="307"/>
        <end position="325"/>
    </location>
</feature>
<feature type="transmembrane region" description="Helical" evidence="20">
    <location>
        <begin position="224"/>
        <end position="248"/>
    </location>
</feature>
<evidence type="ECO:0000313" key="26">
    <source>
        <dbReference type="EMBL" id="EDX72007.1"/>
    </source>
</evidence>
<evidence type="ECO:0000256" key="16">
    <source>
        <dbReference type="ARBA" id="ARBA00023136"/>
    </source>
</evidence>
<dbReference type="Gene3D" id="3.40.50.2300">
    <property type="match status" value="1"/>
</dbReference>
<dbReference type="Gene3D" id="3.30.565.10">
    <property type="entry name" value="Histidine kinase-like ATPase, C-terminal domain"/>
    <property type="match status" value="1"/>
</dbReference>
<evidence type="ECO:0000256" key="8">
    <source>
        <dbReference type="ARBA" id="ARBA00022679"/>
    </source>
</evidence>
<evidence type="ECO:0000256" key="19">
    <source>
        <dbReference type="SAM" id="Coils"/>
    </source>
</evidence>
<feature type="domain" description="Response regulatory" evidence="23">
    <location>
        <begin position="1254"/>
        <end position="1370"/>
    </location>
</feature>
<dbReference type="RefSeq" id="WP_006105181.1">
    <property type="nucleotide sequence ID" value="NZ_DS989868.1"/>
</dbReference>
<dbReference type="eggNOG" id="COG2205">
    <property type="taxonomic scope" value="Bacteria"/>
</dbReference>
<keyword evidence="12" id="KW-0418">Kinase</keyword>
<feature type="transmembrane region" description="Helical" evidence="20">
    <location>
        <begin position="116"/>
        <end position="135"/>
    </location>
</feature>
<keyword evidence="16 20" id="KW-0472">Membrane</keyword>
<dbReference type="SMART" id="SM00091">
    <property type="entry name" value="PAS"/>
    <property type="match status" value="3"/>
</dbReference>
<feature type="domain" description="PAC" evidence="25">
    <location>
        <begin position="484"/>
        <end position="543"/>
    </location>
</feature>
<feature type="transmembrane region" description="Helical" evidence="20">
    <location>
        <begin position="147"/>
        <end position="166"/>
    </location>
</feature>
<evidence type="ECO:0000259" key="22">
    <source>
        <dbReference type="PROSITE" id="PS50109"/>
    </source>
</evidence>
<evidence type="ECO:0000256" key="11">
    <source>
        <dbReference type="ARBA" id="ARBA00022741"/>
    </source>
</evidence>
<feature type="domain" description="Histidine kinase" evidence="22">
    <location>
        <begin position="1005"/>
        <end position="1230"/>
    </location>
</feature>
<evidence type="ECO:0000256" key="7">
    <source>
        <dbReference type="ARBA" id="ARBA00022553"/>
    </source>
</evidence>
<dbReference type="SMART" id="SM00387">
    <property type="entry name" value="HATPase_c"/>
    <property type="match status" value="1"/>
</dbReference>
<dbReference type="InterPro" id="IPR013655">
    <property type="entry name" value="PAS_fold_3"/>
</dbReference>
<feature type="domain" description="PAC" evidence="25">
    <location>
        <begin position="749"/>
        <end position="801"/>
    </location>
</feature>
<dbReference type="InterPro" id="IPR029016">
    <property type="entry name" value="GAF-like_dom_sf"/>
</dbReference>
<dbReference type="HOGENOM" id="CLU_250008_0_0_3"/>
<dbReference type="GO" id="GO:0009927">
    <property type="term" value="F:histidine phosphotransfer kinase activity"/>
    <property type="evidence" value="ECO:0007669"/>
    <property type="project" value="TreeGrafter"/>
</dbReference>
<dbReference type="InterPro" id="IPR000014">
    <property type="entry name" value="PAS"/>
</dbReference>
<dbReference type="GO" id="GO:0000155">
    <property type="term" value="F:phosphorelay sensor kinase activity"/>
    <property type="evidence" value="ECO:0007669"/>
    <property type="project" value="InterPro"/>
</dbReference>
<dbReference type="Gene3D" id="3.30.450.40">
    <property type="match status" value="1"/>
</dbReference>
<dbReference type="InterPro" id="IPR011006">
    <property type="entry name" value="CheY-like_superfamily"/>
</dbReference>
<dbReference type="InterPro" id="IPR001610">
    <property type="entry name" value="PAC"/>
</dbReference>
<dbReference type="SUPFAM" id="SSF47384">
    <property type="entry name" value="Homodimeric domain of signal transducing histidine kinase"/>
    <property type="match status" value="1"/>
</dbReference>
<dbReference type="PROSITE" id="PS50110">
    <property type="entry name" value="RESPONSE_REGULATORY"/>
    <property type="match status" value="1"/>
</dbReference>
<dbReference type="SUPFAM" id="SSF55874">
    <property type="entry name" value="ATPase domain of HSP90 chaperone/DNA topoisomerase II/histidine kinase"/>
    <property type="match status" value="1"/>
</dbReference>
<feature type="domain" description="Phytochrome chromophore attachment site" evidence="21">
    <location>
        <begin position="821"/>
        <end position="957"/>
    </location>
</feature>
<dbReference type="EC" id="2.7.13.3" evidence="4"/>
<dbReference type="InterPro" id="IPR005467">
    <property type="entry name" value="His_kinase_dom"/>
</dbReference>
<comment type="similarity">
    <text evidence="3">In the N-terminal section; belongs to the phytochrome family.</text>
</comment>
<evidence type="ECO:0000256" key="3">
    <source>
        <dbReference type="ARBA" id="ARBA00006402"/>
    </source>
</evidence>
<dbReference type="CDD" id="cd17546">
    <property type="entry name" value="REC_hyHK_CKI1_RcsC-like"/>
    <property type="match status" value="1"/>
</dbReference>
<keyword evidence="10" id="KW-0677">Repeat</keyword>
<evidence type="ECO:0000259" key="23">
    <source>
        <dbReference type="PROSITE" id="PS50110"/>
    </source>
</evidence>
<evidence type="ECO:0000256" key="20">
    <source>
        <dbReference type="SAM" id="Phobius"/>
    </source>
</evidence>
<dbReference type="Pfam" id="PF02518">
    <property type="entry name" value="HATPase_c"/>
    <property type="match status" value="1"/>
</dbReference>
<keyword evidence="6" id="KW-0997">Cell inner membrane</keyword>
<dbReference type="Gene3D" id="3.30.450.20">
    <property type="entry name" value="PAS domain"/>
    <property type="match status" value="3"/>
</dbReference>
<dbReference type="Pfam" id="PF08447">
    <property type="entry name" value="PAS_3"/>
    <property type="match status" value="2"/>
</dbReference>
<evidence type="ECO:0000256" key="15">
    <source>
        <dbReference type="ARBA" id="ARBA00023012"/>
    </source>
</evidence>
<evidence type="ECO:0000256" key="17">
    <source>
        <dbReference type="ARBA" id="ARBA00074306"/>
    </source>
</evidence>
<dbReference type="SUPFAM" id="SSF55785">
    <property type="entry name" value="PYP-like sensor domain (PAS domain)"/>
    <property type="match status" value="3"/>
</dbReference>
<evidence type="ECO:0000313" key="27">
    <source>
        <dbReference type="Proteomes" id="UP000003835"/>
    </source>
</evidence>
<dbReference type="Gene3D" id="2.10.70.100">
    <property type="match status" value="1"/>
</dbReference>
<dbReference type="InterPro" id="IPR007895">
    <property type="entry name" value="MASE1"/>
</dbReference>
<dbReference type="OrthoDB" id="433983at2"/>
<proteinExistence type="inferred from homology"/>
<gene>
    <name evidence="26" type="ORF">MC7420_5151</name>
</gene>
<evidence type="ECO:0000256" key="10">
    <source>
        <dbReference type="ARBA" id="ARBA00022737"/>
    </source>
</evidence>
<evidence type="ECO:0000256" key="6">
    <source>
        <dbReference type="ARBA" id="ARBA00022519"/>
    </source>
</evidence>
<dbReference type="PROSITE" id="PS50112">
    <property type="entry name" value="PAS"/>
    <property type="match status" value="3"/>
</dbReference>
<dbReference type="PANTHER" id="PTHR43047">
    <property type="entry name" value="TWO-COMPONENT HISTIDINE PROTEIN KINASE"/>
    <property type="match status" value="1"/>
</dbReference>
<dbReference type="GO" id="GO:0005524">
    <property type="term" value="F:ATP binding"/>
    <property type="evidence" value="ECO:0007669"/>
    <property type="project" value="UniProtKB-KW"/>
</dbReference>
<dbReference type="SUPFAM" id="SSF52172">
    <property type="entry name" value="CheY-like"/>
    <property type="match status" value="1"/>
</dbReference>
<dbReference type="CDD" id="cd00130">
    <property type="entry name" value="PAS"/>
    <property type="match status" value="3"/>
</dbReference>
<dbReference type="Pfam" id="PF01590">
    <property type="entry name" value="GAF"/>
    <property type="match status" value="1"/>
</dbReference>
<dbReference type="FunFam" id="1.10.287.130:FF:000004">
    <property type="entry name" value="Ethylene receptor 1"/>
    <property type="match status" value="1"/>
</dbReference>
<dbReference type="SMART" id="SM00448">
    <property type="entry name" value="REC"/>
    <property type="match status" value="1"/>
</dbReference>
<dbReference type="GO" id="GO:0005886">
    <property type="term" value="C:plasma membrane"/>
    <property type="evidence" value="ECO:0007669"/>
    <property type="project" value="UniProtKB-SubCell"/>
</dbReference>
<evidence type="ECO:0000259" key="24">
    <source>
        <dbReference type="PROSITE" id="PS50112"/>
    </source>
</evidence>
<comment type="subcellular location">
    <subcellularLocation>
        <location evidence="2">Cell inner membrane</location>
        <topology evidence="2">Multi-pass membrane protein</topology>
    </subcellularLocation>
</comment>
<dbReference type="InterPro" id="IPR035965">
    <property type="entry name" value="PAS-like_dom_sf"/>
</dbReference>
<dbReference type="eggNOG" id="COG3706">
    <property type="taxonomic scope" value="Bacteria"/>
</dbReference>
<dbReference type="NCBIfam" id="TIGR00229">
    <property type="entry name" value="sensory_box"/>
    <property type="match status" value="3"/>
</dbReference>
<feature type="modified residue" description="4-aspartylphosphate" evidence="18">
    <location>
        <position position="1303"/>
    </location>
</feature>